<dbReference type="EMBL" id="JARBHB010000001">
    <property type="protein sequence ID" value="KAJ8894776.1"/>
    <property type="molecule type" value="Genomic_DNA"/>
</dbReference>
<reference evidence="1 2" key="1">
    <citation type="submission" date="2023-02" db="EMBL/GenBank/DDBJ databases">
        <title>LHISI_Scaffold_Assembly.</title>
        <authorList>
            <person name="Stuart O.P."/>
            <person name="Cleave R."/>
            <person name="Magrath M.J.L."/>
            <person name="Mikheyev A.S."/>
        </authorList>
    </citation>
    <scope>NUCLEOTIDE SEQUENCE [LARGE SCALE GENOMIC DNA]</scope>
    <source>
        <strain evidence="1">Daus_M_001</strain>
        <tissue evidence="1">Leg muscle</tissue>
    </source>
</reference>
<comment type="caution">
    <text evidence="1">The sequence shown here is derived from an EMBL/GenBank/DDBJ whole genome shotgun (WGS) entry which is preliminary data.</text>
</comment>
<gene>
    <name evidence="1" type="ORF">PR048_000083</name>
</gene>
<dbReference type="Proteomes" id="UP001159363">
    <property type="component" value="Chromosome 1"/>
</dbReference>
<keyword evidence="2" id="KW-1185">Reference proteome</keyword>
<sequence length="683" mass="75346">MSTANEQTSEARGYTGLWSLANRSLNSRIFPIPTYDTFNGDSIILLQLNLEKSSENDPRCAGTTLANQRLVSHLPADCLANRELSAARSSLSDMKSVPEPCAASQRIGATIAERLACSPPTKAIRVQSPAGSLRIFAFRNRAEGCRWSAGFLGDLPLPPPFHSGAAQYSPVTLIGSQDLDIKNTPEQTTAAHWRAARRLLHESTHSHAVDPQSNTFETNVLKMSLPIPAQTRTGTFAVVCPMTLVKAVRAKLTHRGVKIKRQLPETNFSQTWNSGSVWMLRLSPDRACFPRQRQRGAGAIRATLPRTSRHERDSGEDRVNRLAGILLPPASNRWPVDDEQHADIGHHRVCPILDNRLPHTASGTMVNVATSRLVINSSDCGDYLITDSPSNNRIMRYCEIVFNKTPSLRGLCCCESGAIRATITRTCSVSSLLRASRAVFPSRRCTELIRQERLSGDVNMKRWGGEVGHRVSTIDVRTETLHSLRVGAMRRYLVRVSVARIAPSLLDLAPTHGSILGEVAPISSHVGILPDDAAGRRVFSGISRFPHHCILVRLQTHLASPSTDLEISELKIIIIIIIFFVRLSNHRERPLAIPPPPPPAGNWGQLCLNIATIEAAARQCPTSFHIRPAAREYLNMASDVFCGRLSFHSPNEDSRAVCERVMCSAVVCRFTRLMRILVQFVSE</sequence>
<name>A0ABQ9IDN4_9NEOP</name>
<evidence type="ECO:0000313" key="1">
    <source>
        <dbReference type="EMBL" id="KAJ8894776.1"/>
    </source>
</evidence>
<evidence type="ECO:0000313" key="2">
    <source>
        <dbReference type="Proteomes" id="UP001159363"/>
    </source>
</evidence>
<organism evidence="1 2">
    <name type="scientific">Dryococelus australis</name>
    <dbReference type="NCBI Taxonomy" id="614101"/>
    <lineage>
        <taxon>Eukaryota</taxon>
        <taxon>Metazoa</taxon>
        <taxon>Ecdysozoa</taxon>
        <taxon>Arthropoda</taxon>
        <taxon>Hexapoda</taxon>
        <taxon>Insecta</taxon>
        <taxon>Pterygota</taxon>
        <taxon>Neoptera</taxon>
        <taxon>Polyneoptera</taxon>
        <taxon>Phasmatodea</taxon>
        <taxon>Verophasmatodea</taxon>
        <taxon>Anareolatae</taxon>
        <taxon>Phasmatidae</taxon>
        <taxon>Eurycanthinae</taxon>
        <taxon>Dryococelus</taxon>
    </lineage>
</organism>
<proteinExistence type="predicted"/>
<protein>
    <submittedName>
        <fullName evidence="1">Uncharacterized protein</fullName>
    </submittedName>
</protein>
<accession>A0ABQ9IDN4</accession>